<gene>
    <name evidence="2" type="primary">OBP1</name>
</gene>
<sequence length="258" mass="29678">MITLKVCFFLFAFVGISSSAFVDNLHKCKINNGDCERELVQSVIRDIAKTGVPELKIPPIDPIALKNVSIKVVDLIDFTIIEGTVKGIKDCVVDKFVTDVEKEKAFMELTCDITLKARYKVFSNSPLIKTFLGGETVHGDGNLKVKIEKIHIRFDYFFYIQKRADEIYIKCKRNKTIYDYSILGNLNVQVDNLYLGKQESSQMIADLINQNWKLLIPSFGKPFMDTAMEFVYEFVHKFFDNVPLKHYILDDVSQYARE</sequence>
<protein>
    <submittedName>
        <fullName evidence="2">Odorant binding protein</fullName>
    </submittedName>
</protein>
<dbReference type="PANTHER" id="PTHR11008:SF41">
    <property type="entry name" value="RE70318P"/>
    <property type="match status" value="1"/>
</dbReference>
<dbReference type="InterPro" id="IPR010562">
    <property type="entry name" value="Haemolymph_juvenile_hormone-bd"/>
</dbReference>
<dbReference type="SMART" id="SM00700">
    <property type="entry name" value="JHBP"/>
    <property type="match status" value="1"/>
</dbReference>
<evidence type="ECO:0000313" key="2">
    <source>
        <dbReference type="EMBL" id="QNI19889.1"/>
    </source>
</evidence>
<accession>A0A8E4KZJ6</accession>
<name>A0A8E4KZJ6_9NEOP</name>
<dbReference type="AlphaFoldDB" id="A0A8E4KZJ6"/>
<feature type="signal peptide" evidence="1">
    <location>
        <begin position="1"/>
        <end position="19"/>
    </location>
</feature>
<reference evidence="2" key="1">
    <citation type="submission" date="2019-06" db="EMBL/GenBank/DDBJ databases">
        <authorList>
            <person name="Zhang Y."/>
        </authorList>
    </citation>
    <scope>NUCLEOTIDE SEQUENCE</scope>
</reference>
<dbReference type="Pfam" id="PF06585">
    <property type="entry name" value="JHBP"/>
    <property type="match status" value="1"/>
</dbReference>
<proteinExistence type="evidence at transcript level"/>
<dbReference type="GO" id="GO:0005615">
    <property type="term" value="C:extracellular space"/>
    <property type="evidence" value="ECO:0007669"/>
    <property type="project" value="TreeGrafter"/>
</dbReference>
<keyword evidence="1" id="KW-0732">Signal</keyword>
<organism evidence="2">
    <name type="scientific">Micromelalopha troglodyta</name>
    <dbReference type="NCBI Taxonomy" id="660574"/>
    <lineage>
        <taxon>Eukaryota</taxon>
        <taxon>Metazoa</taxon>
        <taxon>Ecdysozoa</taxon>
        <taxon>Arthropoda</taxon>
        <taxon>Hexapoda</taxon>
        <taxon>Insecta</taxon>
        <taxon>Pterygota</taxon>
        <taxon>Neoptera</taxon>
        <taxon>Endopterygota</taxon>
        <taxon>Lepidoptera</taxon>
        <taxon>Glossata</taxon>
        <taxon>Ditrysia</taxon>
        <taxon>Noctuoidea</taxon>
        <taxon>Notodontidae</taxon>
        <taxon>Pygaerinae</taxon>
        <taxon>Micromelalopha</taxon>
    </lineage>
</organism>
<evidence type="ECO:0000256" key="1">
    <source>
        <dbReference type="SAM" id="SignalP"/>
    </source>
</evidence>
<dbReference type="EMBL" id="MN056510">
    <property type="protein sequence ID" value="QNI19889.1"/>
    <property type="molecule type" value="mRNA"/>
</dbReference>
<dbReference type="PANTHER" id="PTHR11008">
    <property type="entry name" value="PROTEIN TAKEOUT-LIKE PROTEIN"/>
    <property type="match status" value="1"/>
</dbReference>
<feature type="chain" id="PRO_5034849199" evidence="1">
    <location>
        <begin position="20"/>
        <end position="258"/>
    </location>
</feature>